<dbReference type="RefSeq" id="WP_090478498.1">
    <property type="nucleotide sequence ID" value="NZ_LT629710.1"/>
</dbReference>
<evidence type="ECO:0000313" key="4">
    <source>
        <dbReference type="EMBL" id="SDP29838.1"/>
    </source>
</evidence>
<sequence>MATKVPRQGTRTGVGHRACTNPRRSGSRIVVGVDGSPSSIEAVRWAAHHCQVIGAQLQAVMSWSPGTVETSPLGPESDPAADARDTVSITLDHALGARADTVEVRVAQGSPSEVLLDAAAGANMLVVGSSERARNDRFISDSIGGHLVAHSLCPVVIVRCAHLRFHSGPDERDGLLESWEYTVWPAHR</sequence>
<organism evidence="4 5">
    <name type="scientific">Nakamurella panacisegetis</name>
    <dbReference type="NCBI Taxonomy" id="1090615"/>
    <lineage>
        <taxon>Bacteria</taxon>
        <taxon>Bacillati</taxon>
        <taxon>Actinomycetota</taxon>
        <taxon>Actinomycetes</taxon>
        <taxon>Nakamurellales</taxon>
        <taxon>Nakamurellaceae</taxon>
        <taxon>Nakamurella</taxon>
    </lineage>
</organism>
<dbReference type="AlphaFoldDB" id="A0A1H0RLK5"/>
<dbReference type="OrthoDB" id="6174426at2"/>
<dbReference type="EMBL" id="LT629710">
    <property type="protein sequence ID" value="SDP29838.1"/>
    <property type="molecule type" value="Genomic_DNA"/>
</dbReference>
<evidence type="ECO:0000256" key="1">
    <source>
        <dbReference type="ARBA" id="ARBA00008791"/>
    </source>
</evidence>
<accession>A0A1H0RLK5</accession>
<evidence type="ECO:0000313" key="5">
    <source>
        <dbReference type="Proteomes" id="UP000198741"/>
    </source>
</evidence>
<dbReference type="PRINTS" id="PR01438">
    <property type="entry name" value="UNVRSLSTRESS"/>
</dbReference>
<evidence type="ECO:0000259" key="3">
    <source>
        <dbReference type="Pfam" id="PF00582"/>
    </source>
</evidence>
<dbReference type="PANTHER" id="PTHR31964:SF113">
    <property type="entry name" value="USPA DOMAIN-CONTAINING PROTEIN"/>
    <property type="match status" value="1"/>
</dbReference>
<dbReference type="InterPro" id="IPR006016">
    <property type="entry name" value="UspA"/>
</dbReference>
<dbReference type="InterPro" id="IPR006015">
    <property type="entry name" value="Universal_stress_UspA"/>
</dbReference>
<gene>
    <name evidence="4" type="ORF">SAMN04515671_3617</name>
</gene>
<proteinExistence type="inferred from homology"/>
<dbReference type="STRING" id="1090615.SAMN04515671_3617"/>
<comment type="similarity">
    <text evidence="1">Belongs to the universal stress protein A family.</text>
</comment>
<feature type="region of interest" description="Disordered" evidence="2">
    <location>
        <begin position="1"/>
        <end position="26"/>
    </location>
</feature>
<protein>
    <submittedName>
        <fullName evidence="4">Nucleotide-binding universal stress protein, UspA family</fullName>
    </submittedName>
</protein>
<name>A0A1H0RLK5_9ACTN</name>
<evidence type="ECO:0000256" key="2">
    <source>
        <dbReference type="SAM" id="MobiDB-lite"/>
    </source>
</evidence>
<dbReference type="Proteomes" id="UP000198741">
    <property type="component" value="Chromosome I"/>
</dbReference>
<dbReference type="Gene3D" id="3.40.50.620">
    <property type="entry name" value="HUPs"/>
    <property type="match status" value="1"/>
</dbReference>
<feature type="domain" description="UspA" evidence="3">
    <location>
        <begin position="28"/>
        <end position="159"/>
    </location>
</feature>
<dbReference type="SUPFAM" id="SSF52402">
    <property type="entry name" value="Adenine nucleotide alpha hydrolases-like"/>
    <property type="match status" value="1"/>
</dbReference>
<dbReference type="InterPro" id="IPR014729">
    <property type="entry name" value="Rossmann-like_a/b/a_fold"/>
</dbReference>
<keyword evidence="5" id="KW-1185">Reference proteome</keyword>
<dbReference type="PANTHER" id="PTHR31964">
    <property type="entry name" value="ADENINE NUCLEOTIDE ALPHA HYDROLASES-LIKE SUPERFAMILY PROTEIN"/>
    <property type="match status" value="1"/>
</dbReference>
<dbReference type="CDD" id="cd00293">
    <property type="entry name" value="USP-like"/>
    <property type="match status" value="1"/>
</dbReference>
<reference evidence="4 5" key="1">
    <citation type="submission" date="2016-10" db="EMBL/GenBank/DDBJ databases">
        <authorList>
            <person name="de Groot N.N."/>
        </authorList>
    </citation>
    <scope>NUCLEOTIDE SEQUENCE [LARGE SCALE GENOMIC DNA]</scope>
    <source>
        <strain evidence="5">P4-7,KCTC 19426,CECT 7604</strain>
    </source>
</reference>
<dbReference type="Pfam" id="PF00582">
    <property type="entry name" value="Usp"/>
    <property type="match status" value="1"/>
</dbReference>